<protein>
    <submittedName>
        <fullName evidence="2">Uncharacterized protein</fullName>
    </submittedName>
</protein>
<dbReference type="AlphaFoldDB" id="A0A328D9Z1"/>
<feature type="compositionally biased region" description="Basic and acidic residues" evidence="1">
    <location>
        <begin position="33"/>
        <end position="46"/>
    </location>
</feature>
<feature type="region of interest" description="Disordered" evidence="1">
    <location>
        <begin position="33"/>
        <end position="61"/>
    </location>
</feature>
<reference evidence="2 3" key="1">
    <citation type="submission" date="2018-06" db="EMBL/GenBank/DDBJ databases">
        <title>The Genome of Cuscuta australis (Dodder) Provides Insight into the Evolution of Plant Parasitism.</title>
        <authorList>
            <person name="Liu H."/>
        </authorList>
    </citation>
    <scope>NUCLEOTIDE SEQUENCE [LARGE SCALE GENOMIC DNA]</scope>
    <source>
        <strain evidence="3">cv. Yunnan</strain>
        <tissue evidence="2">Vines</tissue>
    </source>
</reference>
<comment type="caution">
    <text evidence="2">The sequence shown here is derived from an EMBL/GenBank/DDBJ whole genome shotgun (WGS) entry which is preliminary data.</text>
</comment>
<dbReference type="Proteomes" id="UP000249390">
    <property type="component" value="Unassembled WGS sequence"/>
</dbReference>
<dbReference type="EMBL" id="NQVE01000163">
    <property type="protein sequence ID" value="RAL42627.1"/>
    <property type="molecule type" value="Genomic_DNA"/>
</dbReference>
<proteinExistence type="predicted"/>
<evidence type="ECO:0000256" key="1">
    <source>
        <dbReference type="SAM" id="MobiDB-lite"/>
    </source>
</evidence>
<sequence length="173" mass="19201">MEKALSELAMDGTDGEGSRRILCSRTTQTRWRLSSDREGRCREASRRQQLVSGERPPSLAENFRSDTGVVVVISTSDEGSSGEKGGSGLHLFRQNSGESSEIPLLRQKYKQRRLDGRSATASRQRLRRYLPCPNDESPANVEAAVRQTNRDVLIRAATRLASGSRRGYFSDGI</sequence>
<feature type="region of interest" description="Disordered" evidence="1">
    <location>
        <begin position="76"/>
        <end position="122"/>
    </location>
</feature>
<keyword evidence="3" id="KW-1185">Reference proteome</keyword>
<accession>A0A328D9Z1</accession>
<name>A0A328D9Z1_9ASTE</name>
<gene>
    <name evidence="2" type="ORF">DM860_018059</name>
</gene>
<organism evidence="2 3">
    <name type="scientific">Cuscuta australis</name>
    <dbReference type="NCBI Taxonomy" id="267555"/>
    <lineage>
        <taxon>Eukaryota</taxon>
        <taxon>Viridiplantae</taxon>
        <taxon>Streptophyta</taxon>
        <taxon>Embryophyta</taxon>
        <taxon>Tracheophyta</taxon>
        <taxon>Spermatophyta</taxon>
        <taxon>Magnoliopsida</taxon>
        <taxon>eudicotyledons</taxon>
        <taxon>Gunneridae</taxon>
        <taxon>Pentapetalae</taxon>
        <taxon>asterids</taxon>
        <taxon>lamiids</taxon>
        <taxon>Solanales</taxon>
        <taxon>Convolvulaceae</taxon>
        <taxon>Cuscuteae</taxon>
        <taxon>Cuscuta</taxon>
        <taxon>Cuscuta subgen. Grammica</taxon>
        <taxon>Cuscuta sect. Cleistogrammica</taxon>
    </lineage>
</organism>
<feature type="region of interest" description="Disordered" evidence="1">
    <location>
        <begin position="1"/>
        <end position="21"/>
    </location>
</feature>
<evidence type="ECO:0000313" key="3">
    <source>
        <dbReference type="Proteomes" id="UP000249390"/>
    </source>
</evidence>
<evidence type="ECO:0000313" key="2">
    <source>
        <dbReference type="EMBL" id="RAL42627.1"/>
    </source>
</evidence>